<evidence type="ECO:0000259" key="5">
    <source>
        <dbReference type="SMART" id="SM00941"/>
    </source>
</evidence>
<gene>
    <name evidence="6" type="ORF">GA0061099_100191</name>
</gene>
<comment type="catalytic activity">
    <reaction evidence="3 4">
        <text>thymidine + phosphate = 2-deoxy-alpha-D-ribose 1-phosphate + thymine</text>
        <dbReference type="Rhea" id="RHEA:16037"/>
        <dbReference type="ChEBI" id="CHEBI:17748"/>
        <dbReference type="ChEBI" id="CHEBI:17821"/>
        <dbReference type="ChEBI" id="CHEBI:43474"/>
        <dbReference type="ChEBI" id="CHEBI:57259"/>
        <dbReference type="EC" id="2.4.2.4"/>
    </reaction>
</comment>
<keyword evidence="1 4" id="KW-0328">Glycosyltransferase</keyword>
<dbReference type="SUPFAM" id="SSF47648">
    <property type="entry name" value="Nucleoside phosphorylase/phosphoribosyltransferase N-terminal domain"/>
    <property type="match status" value="1"/>
</dbReference>
<dbReference type="SUPFAM" id="SSF52418">
    <property type="entry name" value="Nucleoside phosphorylase/phosphoribosyltransferase catalytic domain"/>
    <property type="match status" value="1"/>
</dbReference>
<dbReference type="SUPFAM" id="SSF54680">
    <property type="entry name" value="Pyrimidine nucleoside phosphorylase C-terminal domain"/>
    <property type="match status" value="1"/>
</dbReference>
<evidence type="ECO:0000313" key="7">
    <source>
        <dbReference type="Proteomes" id="UP000183174"/>
    </source>
</evidence>
<evidence type="ECO:0000256" key="1">
    <source>
        <dbReference type="ARBA" id="ARBA00022676"/>
    </source>
</evidence>
<dbReference type="GO" id="GO:0006206">
    <property type="term" value="P:pyrimidine nucleobase metabolic process"/>
    <property type="evidence" value="ECO:0007669"/>
    <property type="project" value="InterPro"/>
</dbReference>
<dbReference type="InterPro" id="IPR013466">
    <property type="entry name" value="Thymidine/AMP_Pase"/>
</dbReference>
<dbReference type="Gene3D" id="3.90.1170.30">
    <property type="entry name" value="Pyrimidine nucleoside phosphorylase-like, C-terminal domain"/>
    <property type="match status" value="1"/>
</dbReference>
<comment type="similarity">
    <text evidence="4">Belongs to the thymidine/pyrimidine-nucleoside phosphorylase family. Type 2 subfamily.</text>
</comment>
<accession>A0A1C3TW11</accession>
<dbReference type="InterPro" id="IPR000312">
    <property type="entry name" value="Glycosyl_Trfase_fam3"/>
</dbReference>
<dbReference type="Gene3D" id="1.20.970.50">
    <property type="match status" value="1"/>
</dbReference>
<dbReference type="InterPro" id="IPR036320">
    <property type="entry name" value="Glycosyl_Trfase_fam3_N_dom_sf"/>
</dbReference>
<dbReference type="InterPro" id="IPR035902">
    <property type="entry name" value="Nuc_phospho_transferase"/>
</dbReference>
<dbReference type="GO" id="GO:0005829">
    <property type="term" value="C:cytosol"/>
    <property type="evidence" value="ECO:0007669"/>
    <property type="project" value="TreeGrafter"/>
</dbReference>
<sequence length="519" mass="55377">MEVRLPAAGPSMHPDLPHSQLKIRRVRLDTGRENVVVVSRRSKALRAEIFRGFSRVELRQGGKVLLATLLITDDDTLAAPDEIGLSEPAFRRFAEAVGTEVTVRPASPPESLEAVRAKIRGRTLSQAEIGAIISDLAHYRYSDMEIAAFLIGSASFITSDELLALTGAMAQAGTQLVWPTPVVVDKHCIGGIPGNRTSMVVVPIVAAHGLPIPKTSSRAITSPAGTADTMEVLARVNISVEEMKAIVSSCNGCLIWGGHVNLSPADDVLISVERPLSLDTREQMVASIMSKKIAAGSTHLLIDIPVGPTAKVTGGVEAMRLRKLFEFVGDCFGRTVEVITTDGSQPIGNGIGPVLEANDVMAVLGNDKDAPRDLREKSLRLAAHLLEYDPKLRGGAGYARARELLDSGAALKQMQKIIDAQGPSTCSNELGPLSFDVEARHDGIVSAIDCLRLNRLARTAGAPLDKGAGIRLFKKIGDRVEQGEPLYRVYTFGRSEHDLAASATAADDGYAINGKPLGE</sequence>
<evidence type="ECO:0000256" key="4">
    <source>
        <dbReference type="HAMAP-Rule" id="MF_00703"/>
    </source>
</evidence>
<dbReference type="Proteomes" id="UP000183174">
    <property type="component" value="Unassembled WGS sequence"/>
</dbReference>
<dbReference type="PANTHER" id="PTHR10515:SF0">
    <property type="entry name" value="THYMIDINE PHOSPHORYLASE"/>
    <property type="match status" value="1"/>
</dbReference>
<dbReference type="GO" id="GO:0004645">
    <property type="term" value="F:1,4-alpha-oligoglucan phosphorylase activity"/>
    <property type="evidence" value="ECO:0007669"/>
    <property type="project" value="InterPro"/>
</dbReference>
<proteinExistence type="inferred from homology"/>
<dbReference type="Pfam" id="PF02885">
    <property type="entry name" value="Glycos_trans_3N"/>
    <property type="match status" value="1"/>
</dbReference>
<organism evidence="6 7">
    <name type="scientific">Bradyrhizobium yuanmingense</name>
    <dbReference type="NCBI Taxonomy" id="108015"/>
    <lineage>
        <taxon>Bacteria</taxon>
        <taxon>Pseudomonadati</taxon>
        <taxon>Pseudomonadota</taxon>
        <taxon>Alphaproteobacteria</taxon>
        <taxon>Hyphomicrobiales</taxon>
        <taxon>Nitrobacteraceae</taxon>
        <taxon>Bradyrhizobium</taxon>
    </lineage>
</organism>
<dbReference type="AlphaFoldDB" id="A0A1C3TW11"/>
<dbReference type="InterPro" id="IPR013102">
    <property type="entry name" value="PYNP_C"/>
</dbReference>
<keyword evidence="2 4" id="KW-0808">Transferase</keyword>
<dbReference type="PANTHER" id="PTHR10515">
    <property type="entry name" value="THYMIDINE PHOSPHORYLASE"/>
    <property type="match status" value="1"/>
</dbReference>
<dbReference type="Pfam" id="PF00591">
    <property type="entry name" value="Glycos_transf_3"/>
    <property type="match status" value="1"/>
</dbReference>
<dbReference type="NCBIfam" id="TIGR02645">
    <property type="entry name" value="ARCH_P_rylase"/>
    <property type="match status" value="1"/>
</dbReference>
<dbReference type="GO" id="GO:0006213">
    <property type="term" value="P:pyrimidine nucleoside metabolic process"/>
    <property type="evidence" value="ECO:0007669"/>
    <property type="project" value="InterPro"/>
</dbReference>
<dbReference type="GO" id="GO:0009032">
    <property type="term" value="F:thymidine phosphorylase activity"/>
    <property type="evidence" value="ECO:0007669"/>
    <property type="project" value="UniProtKB-UniRule"/>
</dbReference>
<dbReference type="InterPro" id="IPR017872">
    <property type="entry name" value="Pyrmidine_PPase_CS"/>
</dbReference>
<evidence type="ECO:0000256" key="2">
    <source>
        <dbReference type="ARBA" id="ARBA00022679"/>
    </source>
</evidence>
<feature type="domain" description="Pyrimidine nucleoside phosphorylase C-terminal" evidence="5">
    <location>
        <begin position="444"/>
        <end position="511"/>
    </location>
</feature>
<dbReference type="InterPro" id="IPR017459">
    <property type="entry name" value="Glycosyl_Trfase_fam3_N_dom"/>
</dbReference>
<dbReference type="NCBIfam" id="NF003338">
    <property type="entry name" value="PRK04350.1"/>
    <property type="match status" value="1"/>
</dbReference>
<evidence type="ECO:0000256" key="3">
    <source>
        <dbReference type="ARBA" id="ARBA00048550"/>
    </source>
</evidence>
<dbReference type="Gene3D" id="3.40.1030.10">
    <property type="entry name" value="Nucleoside phosphorylase/phosphoribosyltransferase catalytic domain"/>
    <property type="match status" value="1"/>
</dbReference>
<dbReference type="InterPro" id="IPR028579">
    <property type="entry name" value="Thym_Pase_Put"/>
</dbReference>
<reference evidence="6 7" key="1">
    <citation type="submission" date="2016-08" db="EMBL/GenBank/DDBJ databases">
        <authorList>
            <person name="Seilhamer J.J."/>
        </authorList>
    </citation>
    <scope>NUCLEOTIDE SEQUENCE [LARGE SCALE GENOMIC DNA]</scope>
    <source>
        <strain evidence="6 7">CCBAU 10071</strain>
    </source>
</reference>
<dbReference type="Pfam" id="PF07831">
    <property type="entry name" value="PYNP_C"/>
    <property type="match status" value="1"/>
</dbReference>
<protein>
    <recommendedName>
        <fullName evidence="4">Putative thymidine phosphorylase</fullName>
        <ecNumber evidence="4">2.4.2.4</ecNumber>
    </recommendedName>
    <alternativeName>
        <fullName evidence="4">TdRPase</fullName>
    </alternativeName>
</protein>
<dbReference type="InterPro" id="IPR000053">
    <property type="entry name" value="Thymidine/pyrmidine_PPase"/>
</dbReference>
<dbReference type="EC" id="2.4.2.4" evidence="4"/>
<dbReference type="InterPro" id="IPR036566">
    <property type="entry name" value="PYNP-like_C_sf"/>
</dbReference>
<name>A0A1C3TW11_9BRAD</name>
<dbReference type="SMART" id="SM00941">
    <property type="entry name" value="PYNP_C"/>
    <property type="match status" value="1"/>
</dbReference>
<evidence type="ECO:0000313" key="6">
    <source>
        <dbReference type="EMBL" id="SCB07325.1"/>
    </source>
</evidence>
<dbReference type="Gene3D" id="2.40.40.20">
    <property type="match status" value="1"/>
</dbReference>
<dbReference type="HAMAP" id="MF_00703">
    <property type="entry name" value="Thymid_phosp_2"/>
    <property type="match status" value="1"/>
</dbReference>
<dbReference type="EMBL" id="FMAE01000001">
    <property type="protein sequence ID" value="SCB07325.1"/>
    <property type="molecule type" value="Genomic_DNA"/>
</dbReference>
<dbReference type="PROSITE" id="PS00647">
    <property type="entry name" value="THYMID_PHOSPHORYLASE"/>
    <property type="match status" value="1"/>
</dbReference>